<feature type="domain" description="Thioredoxin" evidence="13">
    <location>
        <begin position="35"/>
        <end position="209"/>
    </location>
</feature>
<evidence type="ECO:0000256" key="3">
    <source>
        <dbReference type="ARBA" id="ARBA00022559"/>
    </source>
</evidence>
<evidence type="ECO:0000256" key="4">
    <source>
        <dbReference type="ARBA" id="ARBA00022862"/>
    </source>
</evidence>
<dbReference type="EMBL" id="JBHUHT010000007">
    <property type="protein sequence ID" value="MFD2095101.1"/>
    <property type="molecule type" value="Genomic_DNA"/>
</dbReference>
<dbReference type="Pfam" id="PF00578">
    <property type="entry name" value="AhpC-TSA"/>
    <property type="match status" value="1"/>
</dbReference>
<sequence>MKFYSHFFAVMLLVPTLFIPATAKIATDAEAVSPLMNGQTVPDIAVKNLAGESVSLLSLVKQKPTVLIFYRGGWCPFCNAQLSGLKDIETDLAKLGYQLLAISPDTPEQLNETLGERELAYQLLSDRALEASEGFGLAFFLDDKTSKRYRGKMGAIFATPEGDERIVLPVPAAYVIDTEGTVQFNYVHPNYKVRIQPELLLKAAELAVK</sequence>
<name>A0ABW4XHT3_9GAMM</name>
<evidence type="ECO:0000256" key="6">
    <source>
        <dbReference type="ARBA" id="ARBA00023157"/>
    </source>
</evidence>
<comment type="catalytic activity">
    <reaction evidence="11">
        <text>a hydroperoxide + [thioredoxin]-dithiol = an alcohol + [thioredoxin]-disulfide + H2O</text>
        <dbReference type="Rhea" id="RHEA:62620"/>
        <dbReference type="Rhea" id="RHEA-COMP:10698"/>
        <dbReference type="Rhea" id="RHEA-COMP:10700"/>
        <dbReference type="ChEBI" id="CHEBI:15377"/>
        <dbReference type="ChEBI" id="CHEBI:29950"/>
        <dbReference type="ChEBI" id="CHEBI:30879"/>
        <dbReference type="ChEBI" id="CHEBI:35924"/>
        <dbReference type="ChEBI" id="CHEBI:50058"/>
        <dbReference type="EC" id="1.11.1.24"/>
    </reaction>
</comment>
<dbReference type="PANTHER" id="PTHR42801:SF7">
    <property type="entry name" value="SLL1159 PROTEIN"/>
    <property type="match status" value="1"/>
</dbReference>
<dbReference type="PROSITE" id="PS51352">
    <property type="entry name" value="THIOREDOXIN_2"/>
    <property type="match status" value="1"/>
</dbReference>
<dbReference type="InterPro" id="IPR000866">
    <property type="entry name" value="AhpC/TSA"/>
</dbReference>
<evidence type="ECO:0000256" key="9">
    <source>
        <dbReference type="ARBA" id="ARBA00038489"/>
    </source>
</evidence>
<protein>
    <recommendedName>
        <fullName evidence="2">thioredoxin-dependent peroxiredoxin</fullName>
        <ecNumber evidence="2">1.11.1.24</ecNumber>
    </recommendedName>
    <alternativeName>
        <fullName evidence="8">Thioredoxin peroxidase</fullName>
    </alternativeName>
    <alternativeName>
        <fullName evidence="10">Thioredoxin-dependent peroxiredoxin Bcp</fullName>
    </alternativeName>
</protein>
<feature type="signal peptide" evidence="12">
    <location>
        <begin position="1"/>
        <end position="23"/>
    </location>
</feature>
<keyword evidence="5" id="KW-0560">Oxidoreductase</keyword>
<dbReference type="PANTHER" id="PTHR42801">
    <property type="entry name" value="THIOREDOXIN-DEPENDENT PEROXIDE REDUCTASE"/>
    <property type="match status" value="1"/>
</dbReference>
<evidence type="ECO:0000256" key="11">
    <source>
        <dbReference type="ARBA" id="ARBA00049091"/>
    </source>
</evidence>
<comment type="similarity">
    <text evidence="9">Belongs to the peroxiredoxin family. BCP/PrxQ subfamily.</text>
</comment>
<evidence type="ECO:0000256" key="5">
    <source>
        <dbReference type="ARBA" id="ARBA00023002"/>
    </source>
</evidence>
<dbReference type="RefSeq" id="WP_345337829.1">
    <property type="nucleotide sequence ID" value="NZ_BAABLI010000004.1"/>
</dbReference>
<gene>
    <name evidence="14" type="ORF">ACFSJ3_03830</name>
</gene>
<reference evidence="15" key="1">
    <citation type="journal article" date="2019" name="Int. J. Syst. Evol. Microbiol.">
        <title>The Global Catalogue of Microorganisms (GCM) 10K type strain sequencing project: providing services to taxonomists for standard genome sequencing and annotation.</title>
        <authorList>
            <consortium name="The Broad Institute Genomics Platform"/>
            <consortium name="The Broad Institute Genome Sequencing Center for Infectious Disease"/>
            <person name="Wu L."/>
            <person name="Ma J."/>
        </authorList>
    </citation>
    <scope>NUCLEOTIDE SEQUENCE [LARGE SCALE GENOMIC DNA]</scope>
    <source>
        <strain evidence="15">CGMCC 1.10992</strain>
    </source>
</reference>
<proteinExistence type="inferred from homology"/>
<evidence type="ECO:0000313" key="15">
    <source>
        <dbReference type="Proteomes" id="UP001597380"/>
    </source>
</evidence>
<dbReference type="InterPro" id="IPR050924">
    <property type="entry name" value="Peroxiredoxin_BCP/PrxQ"/>
</dbReference>
<keyword evidence="15" id="KW-1185">Reference proteome</keyword>
<evidence type="ECO:0000256" key="8">
    <source>
        <dbReference type="ARBA" id="ARBA00032824"/>
    </source>
</evidence>
<comment type="caution">
    <text evidence="14">The sequence shown here is derived from an EMBL/GenBank/DDBJ whole genome shotgun (WGS) entry which is preliminary data.</text>
</comment>
<dbReference type="Gene3D" id="3.40.30.10">
    <property type="entry name" value="Glutaredoxin"/>
    <property type="match status" value="1"/>
</dbReference>
<evidence type="ECO:0000256" key="10">
    <source>
        <dbReference type="ARBA" id="ARBA00042639"/>
    </source>
</evidence>
<keyword evidence="12" id="KW-0732">Signal</keyword>
<dbReference type="EC" id="1.11.1.24" evidence="2"/>
<dbReference type="InterPro" id="IPR036249">
    <property type="entry name" value="Thioredoxin-like_sf"/>
</dbReference>
<feature type="chain" id="PRO_5045182911" description="thioredoxin-dependent peroxiredoxin" evidence="12">
    <location>
        <begin position="24"/>
        <end position="209"/>
    </location>
</feature>
<dbReference type="InterPro" id="IPR013766">
    <property type="entry name" value="Thioredoxin_domain"/>
</dbReference>
<comment type="function">
    <text evidence="1">Thiol-specific peroxidase that catalyzes the reduction of hydrogen peroxide and organic hydroperoxides to water and alcohols, respectively. Plays a role in cell protection against oxidative stress by detoxifying peroxides and as sensor of hydrogen peroxide-mediated signaling events.</text>
</comment>
<keyword evidence="6" id="KW-1015">Disulfide bond</keyword>
<organism evidence="14 15">
    <name type="scientific">Corallincola platygyrae</name>
    <dbReference type="NCBI Taxonomy" id="1193278"/>
    <lineage>
        <taxon>Bacteria</taxon>
        <taxon>Pseudomonadati</taxon>
        <taxon>Pseudomonadota</taxon>
        <taxon>Gammaproteobacteria</taxon>
        <taxon>Alteromonadales</taxon>
        <taxon>Psychromonadaceae</taxon>
        <taxon>Corallincola</taxon>
    </lineage>
</organism>
<evidence type="ECO:0000256" key="1">
    <source>
        <dbReference type="ARBA" id="ARBA00003330"/>
    </source>
</evidence>
<dbReference type="CDD" id="cd02970">
    <property type="entry name" value="PRX_like2"/>
    <property type="match status" value="1"/>
</dbReference>
<keyword evidence="7" id="KW-0676">Redox-active center</keyword>
<evidence type="ECO:0000256" key="2">
    <source>
        <dbReference type="ARBA" id="ARBA00013017"/>
    </source>
</evidence>
<evidence type="ECO:0000256" key="12">
    <source>
        <dbReference type="SAM" id="SignalP"/>
    </source>
</evidence>
<keyword evidence="3" id="KW-0575">Peroxidase</keyword>
<dbReference type="SUPFAM" id="SSF52833">
    <property type="entry name" value="Thioredoxin-like"/>
    <property type="match status" value="1"/>
</dbReference>
<accession>A0ABW4XHT3</accession>
<keyword evidence="4" id="KW-0049">Antioxidant</keyword>
<evidence type="ECO:0000259" key="13">
    <source>
        <dbReference type="PROSITE" id="PS51352"/>
    </source>
</evidence>
<dbReference type="Proteomes" id="UP001597380">
    <property type="component" value="Unassembled WGS sequence"/>
</dbReference>
<evidence type="ECO:0000256" key="7">
    <source>
        <dbReference type="ARBA" id="ARBA00023284"/>
    </source>
</evidence>
<evidence type="ECO:0000313" key="14">
    <source>
        <dbReference type="EMBL" id="MFD2095101.1"/>
    </source>
</evidence>